<accession>A0ACC2WIJ2</accession>
<evidence type="ECO:0000313" key="1">
    <source>
        <dbReference type="EMBL" id="KAJ9110387.1"/>
    </source>
</evidence>
<gene>
    <name evidence="1" type="ORF">QFC20_002984</name>
</gene>
<dbReference type="EMBL" id="JASBWS010000024">
    <property type="protein sequence ID" value="KAJ9110387.1"/>
    <property type="molecule type" value="Genomic_DNA"/>
</dbReference>
<sequence length="651" mass="72683">MTESVDGNQDIATNDSLAFQTSTSASPNRKDLWSQYLYHTFLSVWHSIENLLFYTGVHPSYLVFRVSMAFQLFAGRLSPFLGIGQSKEGKKGESGIPDSESEPEAITMAPQNRTLPVKRRRAQVSEQSFHGNNYPGMSFASLTYLQKHLDSVIGLAEEVDLNTPVTDALSLTLEPLTRFRTELNTPSSSFRPQPLRPYALVDALSTLPSVRRLLQTREHQDAHELFLLLTNAISEELGKLDVECRKDRGLAEIMQFRNVVLSQLKKDKSGGNLEHVPIGRWKGKEKTRILSPWEGLSANRRSCLKCGRCEGIRYETMGAIDVTLPNSGFIPLEACLKHLSAIDIIDDAYCDRCTLRLTLSFCLSEAERLGKPKDENGKSSTARKKRAANARKIANRLSKLLETGNIADMEKAEGLQDCKWLKATSRSARQSMIARPPQILALHLSRSGFTPYGELYKKTASVAFPLFLDITEFTTSGALYTTADGSISHHADKDWKKDHPKPEDAAPPRSVYRLDAVICHYGYTSSFGHFVAYRRKPDSVLGPALAQKSCPDYCQCQACQTHGQVRDPAILPVRNWLRISDADVEEVGDAEVLAERMSAFLLFYEKVIEEKDGEDRNTHSEPTVMNKGSIAEALSNLNVENGLRHRTNAKL</sequence>
<reference evidence="1" key="1">
    <citation type="submission" date="2023-04" db="EMBL/GenBank/DDBJ databases">
        <title>Draft Genome sequencing of Naganishia species isolated from polar environments using Oxford Nanopore Technology.</title>
        <authorList>
            <person name="Leo P."/>
            <person name="Venkateswaran K."/>
        </authorList>
    </citation>
    <scope>NUCLEOTIDE SEQUENCE</scope>
    <source>
        <strain evidence="1">MNA-CCFEE 5262</strain>
    </source>
</reference>
<proteinExistence type="predicted"/>
<dbReference type="Proteomes" id="UP001230649">
    <property type="component" value="Unassembled WGS sequence"/>
</dbReference>
<comment type="caution">
    <text evidence="1">The sequence shown here is derived from an EMBL/GenBank/DDBJ whole genome shotgun (WGS) entry which is preliminary data.</text>
</comment>
<evidence type="ECO:0000313" key="2">
    <source>
        <dbReference type="Proteomes" id="UP001230649"/>
    </source>
</evidence>
<keyword evidence="2" id="KW-1185">Reference proteome</keyword>
<organism evidence="1 2">
    <name type="scientific">Naganishia adeliensis</name>
    <dbReference type="NCBI Taxonomy" id="92952"/>
    <lineage>
        <taxon>Eukaryota</taxon>
        <taxon>Fungi</taxon>
        <taxon>Dikarya</taxon>
        <taxon>Basidiomycota</taxon>
        <taxon>Agaricomycotina</taxon>
        <taxon>Tremellomycetes</taxon>
        <taxon>Filobasidiales</taxon>
        <taxon>Filobasidiaceae</taxon>
        <taxon>Naganishia</taxon>
    </lineage>
</organism>
<protein>
    <submittedName>
        <fullName evidence="1">Uncharacterized protein</fullName>
    </submittedName>
</protein>
<name>A0ACC2WIJ2_9TREE</name>